<name>A0A375B9P5_9BURK</name>
<accession>A0A375B9P5</accession>
<sequence>MSERFVPPSLDDFKRKVKYLRSLVGKASLRASRAYEVTARVCGHRSWYELNKVLKSATPQLIIWDEDLDRSELMRRREVQVSILMEEAGVAKSEAERILDLVRISSRGQCEVATPETDADVNAQFDALRDEHVEPKTPPVPLVIYRKRRIPGE</sequence>
<dbReference type="EMBL" id="OFSN01000001">
    <property type="protein sequence ID" value="SOY40314.1"/>
    <property type="molecule type" value="Genomic_DNA"/>
</dbReference>
<gene>
    <name evidence="1" type="ORF">CBM2586_A10279</name>
</gene>
<organism evidence="1">
    <name type="scientific">Cupriavidus taiwanensis</name>
    <dbReference type="NCBI Taxonomy" id="164546"/>
    <lineage>
        <taxon>Bacteria</taxon>
        <taxon>Pseudomonadati</taxon>
        <taxon>Pseudomonadota</taxon>
        <taxon>Betaproteobacteria</taxon>
        <taxon>Burkholderiales</taxon>
        <taxon>Burkholderiaceae</taxon>
        <taxon>Cupriavidus</taxon>
    </lineage>
</organism>
<protein>
    <submittedName>
        <fullName evidence="1">Uncharacterized protein</fullName>
    </submittedName>
</protein>
<dbReference type="Proteomes" id="UP000257016">
    <property type="component" value="Unassembled WGS sequence"/>
</dbReference>
<dbReference type="AlphaFoldDB" id="A0A375B9P5"/>
<evidence type="ECO:0000313" key="1">
    <source>
        <dbReference type="EMBL" id="SOY40314.1"/>
    </source>
</evidence>
<comment type="caution">
    <text evidence="1">The sequence shown here is derived from an EMBL/GenBank/DDBJ whole genome shotgun (WGS) entry which is preliminary data.</text>
</comment>
<proteinExistence type="predicted"/>
<reference evidence="1" key="1">
    <citation type="submission" date="2018-01" db="EMBL/GenBank/DDBJ databases">
        <authorList>
            <person name="Clerissi C."/>
        </authorList>
    </citation>
    <scope>NUCLEOTIDE SEQUENCE</scope>
    <source>
        <strain evidence="1">Cupriavidus taiwanensis LMG 19430</strain>
    </source>
</reference>